<accession>A0A317JU91</accession>
<reference evidence="1 2" key="1">
    <citation type="submission" date="2018-02" db="EMBL/GenBank/DDBJ databases">
        <title>Genomic Reconstructions from Amazon Rainforest and Pasture Soil Reveal Novel Insights into the Physiology of Candidate Phyla in Tropical Sites.</title>
        <authorList>
            <person name="Kroeger M.E."/>
            <person name="Delmont T."/>
            <person name="Eren A.M."/>
            <person name="Guo J."/>
            <person name="Meyer K.M."/>
            <person name="Khan K."/>
            <person name="Rodrigues J.L.M."/>
            <person name="Bohannan B.J.M."/>
            <person name="Tringe S."/>
            <person name="Borges C.D."/>
            <person name="Tiedje J."/>
            <person name="Tsai S.M."/>
            <person name="Nusslein K."/>
        </authorList>
    </citation>
    <scope>NUCLEOTIDE SEQUENCE [LARGE SCALE GENOMIC DNA]</scope>
    <source>
        <strain evidence="1">Amazon FNV 2010 28 9</strain>
    </source>
</reference>
<evidence type="ECO:0000313" key="2">
    <source>
        <dbReference type="Proteomes" id="UP000246104"/>
    </source>
</evidence>
<gene>
    <name evidence="1" type="ORF">C5B42_02275</name>
</gene>
<dbReference type="AlphaFoldDB" id="A0A317JU91"/>
<sequence>MSTQRMTQENDPFPWTKITLKEALSLDETTLTHCLYAFHDPTDWLYIGLSHRLVTRLYQHLGIATANGEKWLDPEQAIELLSSKSEELTDYQDYYSHLDIDHYYWDIYACVPIKDLGLFIMNNRPKSLEWGYYYAPLQRLYPEASGTELNRLLYVEEKKLIQQHRPVFNKRNKPP</sequence>
<comment type="caution">
    <text evidence="1">The sequence shown here is derived from an EMBL/GenBank/DDBJ whole genome shotgun (WGS) entry which is preliminary data.</text>
</comment>
<organism evidence="1 2">
    <name type="scientific">Candidatus Cerribacteria bacterium 'Amazon FNV 2010 28 9'</name>
    <dbReference type="NCBI Taxonomy" id="2081795"/>
    <lineage>
        <taxon>Bacteria</taxon>
        <taxon>Candidatus Cerribacteria</taxon>
    </lineage>
</organism>
<proteinExistence type="predicted"/>
<dbReference type="Proteomes" id="UP000246104">
    <property type="component" value="Unassembled WGS sequence"/>
</dbReference>
<dbReference type="EMBL" id="PSRQ01000027">
    <property type="protein sequence ID" value="PWU23632.1"/>
    <property type="molecule type" value="Genomic_DNA"/>
</dbReference>
<protein>
    <recommendedName>
        <fullName evidence="3">GIY-YIG domain-containing protein</fullName>
    </recommendedName>
</protein>
<evidence type="ECO:0000313" key="1">
    <source>
        <dbReference type="EMBL" id="PWU23632.1"/>
    </source>
</evidence>
<name>A0A317JU91_9BACT</name>
<evidence type="ECO:0008006" key="3">
    <source>
        <dbReference type="Google" id="ProtNLM"/>
    </source>
</evidence>